<dbReference type="InterPro" id="IPR050571">
    <property type="entry name" value="Class-IV_PLP-Dep_Aminotrnsfr"/>
</dbReference>
<proteinExistence type="inferred from homology"/>
<evidence type="ECO:0000256" key="1">
    <source>
        <dbReference type="ARBA" id="ARBA00009320"/>
    </source>
</evidence>
<dbReference type="AlphaFoldDB" id="A0A318T2N1"/>
<dbReference type="GO" id="GO:0009082">
    <property type="term" value="P:branched-chain amino acid biosynthetic process"/>
    <property type="evidence" value="ECO:0007669"/>
    <property type="project" value="UniProtKB-KW"/>
</dbReference>
<comment type="caution">
    <text evidence="3">The sequence shown here is derived from an EMBL/GenBank/DDBJ whole genome shotgun (WGS) entry which is preliminary data.</text>
</comment>
<evidence type="ECO:0000313" key="4">
    <source>
        <dbReference type="Proteomes" id="UP000248311"/>
    </source>
</evidence>
<protein>
    <recommendedName>
        <fullName evidence="5">Branched-chain amino acid aminotransferase</fullName>
    </recommendedName>
</protein>
<keyword evidence="2" id="KW-0100">Branched-chain amino acid biosynthesis</keyword>
<dbReference type="Pfam" id="PF19798">
    <property type="entry name" value="Sulfotransfer_5"/>
    <property type="match status" value="1"/>
</dbReference>
<accession>A0A318T2N1</accession>
<dbReference type="PANTHER" id="PTHR42743:SF11">
    <property type="entry name" value="AMINODEOXYCHORISMATE LYASE"/>
    <property type="match status" value="1"/>
</dbReference>
<evidence type="ECO:0000256" key="2">
    <source>
        <dbReference type="ARBA" id="ARBA00023304"/>
    </source>
</evidence>
<evidence type="ECO:0008006" key="5">
    <source>
        <dbReference type="Google" id="ProtNLM"/>
    </source>
</evidence>
<comment type="similarity">
    <text evidence="1">Belongs to the class-IV pyridoxal-phosphate-dependent aminotransferase family.</text>
</comment>
<organism evidence="3 4">
    <name type="scientific">Pseudoroseicyclus aestuarii</name>
    <dbReference type="NCBI Taxonomy" id="1795041"/>
    <lineage>
        <taxon>Bacteria</taxon>
        <taxon>Pseudomonadati</taxon>
        <taxon>Pseudomonadota</taxon>
        <taxon>Alphaproteobacteria</taxon>
        <taxon>Rhodobacterales</taxon>
        <taxon>Paracoccaceae</taxon>
        <taxon>Pseudoroseicyclus</taxon>
    </lineage>
</organism>
<dbReference type="PANTHER" id="PTHR42743">
    <property type="entry name" value="AMINO-ACID AMINOTRANSFERASE"/>
    <property type="match status" value="1"/>
</dbReference>
<gene>
    <name evidence="3" type="ORF">DFP88_102274</name>
</gene>
<keyword evidence="4" id="KW-1185">Reference proteome</keyword>
<dbReference type="SUPFAM" id="SSF52540">
    <property type="entry name" value="P-loop containing nucleoside triphosphate hydrolases"/>
    <property type="match status" value="1"/>
</dbReference>
<evidence type="ECO:0000313" key="3">
    <source>
        <dbReference type="EMBL" id="PYE84474.1"/>
    </source>
</evidence>
<dbReference type="Proteomes" id="UP000248311">
    <property type="component" value="Unassembled WGS sequence"/>
</dbReference>
<dbReference type="Gene3D" id="3.40.50.300">
    <property type="entry name" value="P-loop containing nucleotide triphosphate hydrolases"/>
    <property type="match status" value="1"/>
</dbReference>
<dbReference type="InterPro" id="IPR027417">
    <property type="entry name" value="P-loop_NTPase"/>
</dbReference>
<dbReference type="EMBL" id="QJTE01000002">
    <property type="protein sequence ID" value="PYE84474.1"/>
    <property type="molecule type" value="Genomic_DNA"/>
</dbReference>
<sequence>MPILFRPVPCSALAANPPDPAPVNKDRDAMRIAAWSGPRNLSTAMMYAFAQRADCDVRDEPFYAAYLSRTGLDHPMREAVLASQPRDAAQVPEGFSGTPHLYLKLMAHHALAGFPMDWAEGARHLHLIRHPARVIASYGVKRAEMTLEDIGFPQQAALFERFGGTVLDSVTIRADPEAALRALCAALELPFDPAMLSWPSGGCDRDGAWAPHWYGAVHGSTGFADPEGPLPVLEGAARDLCEAALPYYEALEAHRLRP</sequence>
<name>A0A318T2N1_9RHOB</name>
<keyword evidence="2" id="KW-0028">Amino-acid biosynthesis</keyword>
<reference evidence="3 4" key="1">
    <citation type="submission" date="2018-06" db="EMBL/GenBank/DDBJ databases">
        <title>Genomic Encyclopedia of Type Strains, Phase III (KMG-III): the genomes of soil and plant-associated and newly described type strains.</title>
        <authorList>
            <person name="Whitman W."/>
        </authorList>
    </citation>
    <scope>NUCLEOTIDE SEQUENCE [LARGE SCALE GENOMIC DNA]</scope>
    <source>
        <strain evidence="3 4">CECT 9025</strain>
    </source>
</reference>